<dbReference type="InterPro" id="IPR050768">
    <property type="entry name" value="UPF0353/GerABKA_families"/>
</dbReference>
<evidence type="ECO:0000259" key="5">
    <source>
        <dbReference type="PROSITE" id="PS50234"/>
    </source>
</evidence>
<dbReference type="Pfam" id="PF00092">
    <property type="entry name" value="VWA"/>
    <property type="match status" value="1"/>
</dbReference>
<dbReference type="PROSITE" id="PS50234">
    <property type="entry name" value="VWFA"/>
    <property type="match status" value="1"/>
</dbReference>
<keyword evidence="4" id="KW-0472">Membrane</keyword>
<sequence>MLFTGALAQPRWGFQWDQLHQRGADVIVAFDVSTSMLATDIKPNRLERAKRKVTDLIHMLNGDRIGLVAFAGTSFVQCPLTLDYEAAEIFLSALDVDLIPVQGTALGHAIRTSINAFSKKEKKSKALILITDGEDHSGTAMMAAQEAREEGVKIFVIGIGSDDAVPIPDPSSGGGFKKDAKGNVVMSRLNETLLRKIAEETGGSFVRSVTGDLDLEKIYEEEIKTRVEQKDLKSNRRRRWQEQFQWFIALGLVFLVVERGIRER</sequence>
<dbReference type="SMART" id="SM00327">
    <property type="entry name" value="VWA"/>
    <property type="match status" value="1"/>
</dbReference>
<organism evidence="6 7">
    <name type="scientific">Candidatus Nitronauta litoralis</name>
    <dbReference type="NCBI Taxonomy" id="2705533"/>
    <lineage>
        <taxon>Bacteria</taxon>
        <taxon>Pseudomonadati</taxon>
        <taxon>Nitrospinota/Tectimicrobiota group</taxon>
        <taxon>Nitrospinota</taxon>
        <taxon>Nitrospinia</taxon>
        <taxon>Nitrospinales</taxon>
        <taxon>Nitrospinaceae</taxon>
        <taxon>Candidatus Nitronauta</taxon>
    </lineage>
</organism>
<dbReference type="InterPro" id="IPR002035">
    <property type="entry name" value="VWF_A"/>
</dbReference>
<name>A0A7T0G243_9BACT</name>
<evidence type="ECO:0000256" key="2">
    <source>
        <dbReference type="ARBA" id="ARBA00022692"/>
    </source>
</evidence>
<dbReference type="InterPro" id="IPR036465">
    <property type="entry name" value="vWFA_dom_sf"/>
</dbReference>
<dbReference type="Proteomes" id="UP000594688">
    <property type="component" value="Chromosome"/>
</dbReference>
<protein>
    <submittedName>
        <fullName evidence="6">VWA domain-containing protein</fullName>
    </submittedName>
</protein>
<proteinExistence type="predicted"/>
<keyword evidence="3" id="KW-1133">Transmembrane helix</keyword>
<gene>
    <name evidence="6" type="ORF">G3M70_15360</name>
</gene>
<evidence type="ECO:0000256" key="1">
    <source>
        <dbReference type="ARBA" id="ARBA00022475"/>
    </source>
</evidence>
<dbReference type="PANTHER" id="PTHR22550:SF5">
    <property type="entry name" value="LEUCINE ZIPPER PROTEIN 4"/>
    <property type="match status" value="1"/>
</dbReference>
<evidence type="ECO:0000313" key="6">
    <source>
        <dbReference type="EMBL" id="QPJ63841.1"/>
    </source>
</evidence>
<keyword evidence="1" id="KW-1003">Cell membrane</keyword>
<dbReference type="Gene3D" id="3.40.50.410">
    <property type="entry name" value="von Willebrand factor, type A domain"/>
    <property type="match status" value="1"/>
</dbReference>
<keyword evidence="2" id="KW-0812">Transmembrane</keyword>
<dbReference type="AlphaFoldDB" id="A0A7T0G243"/>
<accession>A0A7T0G243</accession>
<evidence type="ECO:0000313" key="7">
    <source>
        <dbReference type="Proteomes" id="UP000594688"/>
    </source>
</evidence>
<feature type="domain" description="VWFA" evidence="5">
    <location>
        <begin position="25"/>
        <end position="227"/>
    </location>
</feature>
<reference evidence="6 7" key="1">
    <citation type="submission" date="2020-02" db="EMBL/GenBank/DDBJ databases">
        <title>Genomic and physiological characterization of two novel Nitrospinaceae genera.</title>
        <authorList>
            <person name="Mueller A.J."/>
            <person name="Jung M.-Y."/>
            <person name="Strachan C.R."/>
            <person name="Herbold C.W."/>
            <person name="Kirkegaard R.H."/>
            <person name="Daims H."/>
        </authorList>
    </citation>
    <scope>NUCLEOTIDE SEQUENCE [LARGE SCALE GENOMIC DNA]</scope>
    <source>
        <strain evidence="6">EB</strain>
    </source>
</reference>
<dbReference type="EMBL" id="CP048685">
    <property type="protein sequence ID" value="QPJ63841.1"/>
    <property type="molecule type" value="Genomic_DNA"/>
</dbReference>
<dbReference type="KEGG" id="nli:G3M70_15360"/>
<dbReference type="SUPFAM" id="SSF53300">
    <property type="entry name" value="vWA-like"/>
    <property type="match status" value="1"/>
</dbReference>
<dbReference type="PANTHER" id="PTHR22550">
    <property type="entry name" value="SPORE GERMINATION PROTEIN"/>
    <property type="match status" value="1"/>
</dbReference>
<evidence type="ECO:0000256" key="3">
    <source>
        <dbReference type="ARBA" id="ARBA00022989"/>
    </source>
</evidence>
<evidence type="ECO:0000256" key="4">
    <source>
        <dbReference type="ARBA" id="ARBA00023136"/>
    </source>
</evidence>